<dbReference type="Proteomes" id="UP000053477">
    <property type="component" value="Unassembled WGS sequence"/>
</dbReference>
<gene>
    <name evidence="1" type="ORF">SCHPADRAFT_487100</name>
</gene>
<dbReference type="InParanoid" id="A0A0H2S2A1"/>
<sequence length="158" mass="18160">MSQKSRRKKTVIIIPGSSRIVVWILNRINSSIRRPLLSSLVRMEEELGTPDDGQSRMDMAFKFVLKDGDSFRRLTPSLNWRLLDSPALFSISSPRFTDAPYDAHFILGVVASHSMRVEALLRNVELISHLTLQARWRVVDDTRTTHLVPLNTRMVSRF</sequence>
<evidence type="ECO:0000313" key="2">
    <source>
        <dbReference type="Proteomes" id="UP000053477"/>
    </source>
</evidence>
<dbReference type="EMBL" id="KQ086008">
    <property type="protein sequence ID" value="KLO11136.1"/>
    <property type="molecule type" value="Genomic_DNA"/>
</dbReference>
<keyword evidence="2" id="KW-1185">Reference proteome</keyword>
<name>A0A0H2S2A1_9AGAM</name>
<proteinExistence type="predicted"/>
<evidence type="ECO:0000313" key="1">
    <source>
        <dbReference type="EMBL" id="KLO11136.1"/>
    </source>
</evidence>
<organism evidence="1 2">
    <name type="scientific">Schizopora paradoxa</name>
    <dbReference type="NCBI Taxonomy" id="27342"/>
    <lineage>
        <taxon>Eukaryota</taxon>
        <taxon>Fungi</taxon>
        <taxon>Dikarya</taxon>
        <taxon>Basidiomycota</taxon>
        <taxon>Agaricomycotina</taxon>
        <taxon>Agaricomycetes</taxon>
        <taxon>Hymenochaetales</taxon>
        <taxon>Schizoporaceae</taxon>
        <taxon>Schizopora</taxon>
    </lineage>
</organism>
<accession>A0A0H2S2A1</accession>
<dbReference type="AlphaFoldDB" id="A0A0H2S2A1"/>
<reference evidence="1 2" key="1">
    <citation type="submission" date="2015-04" db="EMBL/GenBank/DDBJ databases">
        <title>Complete genome sequence of Schizopora paradoxa KUC8140, a cosmopolitan wood degrader in East Asia.</title>
        <authorList>
            <consortium name="DOE Joint Genome Institute"/>
            <person name="Min B."/>
            <person name="Park H."/>
            <person name="Jang Y."/>
            <person name="Kim J.-J."/>
            <person name="Kim K.H."/>
            <person name="Pangilinan J."/>
            <person name="Lipzen A."/>
            <person name="Riley R."/>
            <person name="Grigoriev I.V."/>
            <person name="Spatafora J.W."/>
            <person name="Choi I.-G."/>
        </authorList>
    </citation>
    <scope>NUCLEOTIDE SEQUENCE [LARGE SCALE GENOMIC DNA]</scope>
    <source>
        <strain evidence="1 2">KUC8140</strain>
    </source>
</reference>
<protein>
    <submittedName>
        <fullName evidence="1">Uncharacterized protein</fullName>
    </submittedName>
</protein>